<name>A0ABZ1YRN6_9NOCA</name>
<gene>
    <name evidence="5" type="ORF">OG563_42995</name>
</gene>
<proteinExistence type="predicted"/>
<dbReference type="InterPro" id="IPR000485">
    <property type="entry name" value="AsnC-type_HTH_dom"/>
</dbReference>
<feature type="domain" description="HTH gntR-type" evidence="4">
    <location>
        <begin position="33"/>
        <end position="100"/>
    </location>
</feature>
<dbReference type="SUPFAM" id="SSF48008">
    <property type="entry name" value="GntR ligand-binding domain-like"/>
    <property type="match status" value="1"/>
</dbReference>
<evidence type="ECO:0000313" key="6">
    <source>
        <dbReference type="Proteomes" id="UP001432062"/>
    </source>
</evidence>
<dbReference type="SMART" id="SM00345">
    <property type="entry name" value="HTH_GNTR"/>
    <property type="match status" value="1"/>
</dbReference>
<dbReference type="Pfam" id="PF00392">
    <property type="entry name" value="GntR"/>
    <property type="match status" value="1"/>
</dbReference>
<dbReference type="PANTHER" id="PTHR43537:SF24">
    <property type="entry name" value="GLUCONATE OPERON TRANSCRIPTIONAL REPRESSOR"/>
    <property type="match status" value="1"/>
</dbReference>
<dbReference type="Pfam" id="PF07729">
    <property type="entry name" value="FCD"/>
    <property type="match status" value="1"/>
</dbReference>
<dbReference type="PROSITE" id="PS50949">
    <property type="entry name" value="HTH_GNTR"/>
    <property type="match status" value="1"/>
</dbReference>
<dbReference type="SMART" id="SM00895">
    <property type="entry name" value="FCD"/>
    <property type="match status" value="1"/>
</dbReference>
<dbReference type="InterPro" id="IPR036388">
    <property type="entry name" value="WH-like_DNA-bd_sf"/>
</dbReference>
<reference evidence="5" key="1">
    <citation type="submission" date="2022-10" db="EMBL/GenBank/DDBJ databases">
        <title>The complete genomes of actinobacterial strains from the NBC collection.</title>
        <authorList>
            <person name="Joergensen T.S."/>
            <person name="Alvarez Arevalo M."/>
            <person name="Sterndorff E.B."/>
            <person name="Faurdal D."/>
            <person name="Vuksanovic O."/>
            <person name="Mourched A.-S."/>
            <person name="Charusanti P."/>
            <person name="Shaw S."/>
            <person name="Blin K."/>
            <person name="Weber T."/>
        </authorList>
    </citation>
    <scope>NUCLEOTIDE SEQUENCE</scope>
    <source>
        <strain evidence="5">NBC_01482</strain>
    </source>
</reference>
<dbReference type="EMBL" id="CP109441">
    <property type="protein sequence ID" value="WUV45778.1"/>
    <property type="molecule type" value="Genomic_DNA"/>
</dbReference>
<keyword evidence="1" id="KW-0805">Transcription regulation</keyword>
<dbReference type="SUPFAM" id="SSF46785">
    <property type="entry name" value="Winged helix' DNA-binding domain"/>
    <property type="match status" value="1"/>
</dbReference>
<dbReference type="Proteomes" id="UP001432062">
    <property type="component" value="Chromosome"/>
</dbReference>
<keyword evidence="2" id="KW-0238">DNA-binding</keyword>
<evidence type="ECO:0000259" key="4">
    <source>
        <dbReference type="PROSITE" id="PS50949"/>
    </source>
</evidence>
<dbReference type="InterPro" id="IPR000524">
    <property type="entry name" value="Tscrpt_reg_HTH_GntR"/>
</dbReference>
<dbReference type="InterPro" id="IPR036390">
    <property type="entry name" value="WH_DNA-bd_sf"/>
</dbReference>
<dbReference type="Gene3D" id="1.20.120.530">
    <property type="entry name" value="GntR ligand-binding domain-like"/>
    <property type="match status" value="1"/>
</dbReference>
<organism evidence="5 6">
    <name type="scientific">Nocardia vinacea</name>
    <dbReference type="NCBI Taxonomy" id="96468"/>
    <lineage>
        <taxon>Bacteria</taxon>
        <taxon>Bacillati</taxon>
        <taxon>Actinomycetota</taxon>
        <taxon>Actinomycetes</taxon>
        <taxon>Mycobacteriales</taxon>
        <taxon>Nocardiaceae</taxon>
        <taxon>Nocardia</taxon>
    </lineage>
</organism>
<evidence type="ECO:0000313" key="5">
    <source>
        <dbReference type="EMBL" id="WUV45778.1"/>
    </source>
</evidence>
<dbReference type="Gene3D" id="1.10.10.10">
    <property type="entry name" value="Winged helix-like DNA-binding domain superfamily/Winged helix DNA-binding domain"/>
    <property type="match status" value="1"/>
</dbReference>
<sequence length="263" mass="29029">MMHHSVGHWILDLLDSHEPATAQEVVNMDSIHRRVADKVCDRLRERIVGGELAPGDRIDPTEVAESLGVSRTPVREALLQLEAQGLIERLPYRGVVVTGIDLAEAEDIVALRIHLETFATRIAVPRLRPENLDRMREANEELTRAMAGPTAAQTSFGRFNCAFHQALYQASGSKTLSRMTSDLSAQAERIRMHFDLRRGNAVAEHERILGACAAGEVEEAVAATRDHLLAVHLRVMPDDYRIPPGSAIEVALLETGWEPTVSA</sequence>
<dbReference type="PRINTS" id="PR00033">
    <property type="entry name" value="HTHASNC"/>
</dbReference>
<dbReference type="RefSeq" id="WP_329409273.1">
    <property type="nucleotide sequence ID" value="NZ_CP109441.1"/>
</dbReference>
<protein>
    <submittedName>
        <fullName evidence="5">GntR family transcriptional regulator</fullName>
    </submittedName>
</protein>
<dbReference type="InterPro" id="IPR011711">
    <property type="entry name" value="GntR_C"/>
</dbReference>
<dbReference type="PRINTS" id="PR00035">
    <property type="entry name" value="HTHGNTR"/>
</dbReference>
<keyword evidence="6" id="KW-1185">Reference proteome</keyword>
<evidence type="ECO:0000256" key="2">
    <source>
        <dbReference type="ARBA" id="ARBA00023125"/>
    </source>
</evidence>
<dbReference type="PANTHER" id="PTHR43537">
    <property type="entry name" value="TRANSCRIPTIONAL REGULATOR, GNTR FAMILY"/>
    <property type="match status" value="1"/>
</dbReference>
<accession>A0ABZ1YRN6</accession>
<dbReference type="InterPro" id="IPR008920">
    <property type="entry name" value="TF_FadR/GntR_C"/>
</dbReference>
<evidence type="ECO:0000256" key="1">
    <source>
        <dbReference type="ARBA" id="ARBA00023015"/>
    </source>
</evidence>
<keyword evidence="3" id="KW-0804">Transcription</keyword>
<dbReference type="CDD" id="cd07377">
    <property type="entry name" value="WHTH_GntR"/>
    <property type="match status" value="1"/>
</dbReference>
<evidence type="ECO:0000256" key="3">
    <source>
        <dbReference type="ARBA" id="ARBA00023163"/>
    </source>
</evidence>